<dbReference type="AlphaFoldDB" id="A0AAD5EDJ7"/>
<evidence type="ECO:0008006" key="4">
    <source>
        <dbReference type="Google" id="ProtNLM"/>
    </source>
</evidence>
<dbReference type="Proteomes" id="UP001206595">
    <property type="component" value="Unassembled WGS sequence"/>
</dbReference>
<dbReference type="GeneID" id="75912973"/>
<proteinExistence type="predicted"/>
<name>A0AAD5EDJ7_UMBRA</name>
<protein>
    <recommendedName>
        <fullName evidence="4">Tropomyosin</fullName>
    </recommendedName>
</protein>
<gene>
    <name evidence="2" type="ORF">K450DRAFT_232633</name>
</gene>
<keyword evidence="3" id="KW-1185">Reference proteome</keyword>
<evidence type="ECO:0000256" key="1">
    <source>
        <dbReference type="SAM" id="Coils"/>
    </source>
</evidence>
<accession>A0AAD5EDJ7</accession>
<organism evidence="2 3">
    <name type="scientific">Umbelopsis ramanniana AG</name>
    <dbReference type="NCBI Taxonomy" id="1314678"/>
    <lineage>
        <taxon>Eukaryota</taxon>
        <taxon>Fungi</taxon>
        <taxon>Fungi incertae sedis</taxon>
        <taxon>Mucoromycota</taxon>
        <taxon>Mucoromycotina</taxon>
        <taxon>Umbelopsidomycetes</taxon>
        <taxon>Umbelopsidales</taxon>
        <taxon>Umbelopsidaceae</taxon>
        <taxon>Umbelopsis</taxon>
    </lineage>
</organism>
<reference evidence="2" key="2">
    <citation type="journal article" date="2022" name="Proc. Natl. Acad. Sci. U.S.A.">
        <title>Diploid-dominant life cycles characterize the early evolution of Fungi.</title>
        <authorList>
            <person name="Amses K.R."/>
            <person name="Simmons D.R."/>
            <person name="Longcore J.E."/>
            <person name="Mondo S.J."/>
            <person name="Seto K."/>
            <person name="Jeronimo G.H."/>
            <person name="Bonds A.E."/>
            <person name="Quandt C.A."/>
            <person name="Davis W.J."/>
            <person name="Chang Y."/>
            <person name="Federici B.A."/>
            <person name="Kuo A."/>
            <person name="LaButti K."/>
            <person name="Pangilinan J."/>
            <person name="Andreopoulos W."/>
            <person name="Tritt A."/>
            <person name="Riley R."/>
            <person name="Hundley H."/>
            <person name="Johnson J."/>
            <person name="Lipzen A."/>
            <person name="Barry K."/>
            <person name="Lang B.F."/>
            <person name="Cuomo C.A."/>
            <person name="Buchler N.E."/>
            <person name="Grigoriev I.V."/>
            <person name="Spatafora J.W."/>
            <person name="Stajich J.E."/>
            <person name="James T.Y."/>
        </authorList>
    </citation>
    <scope>NUCLEOTIDE SEQUENCE</scope>
    <source>
        <strain evidence="2">AG</strain>
    </source>
</reference>
<comment type="caution">
    <text evidence="2">The sequence shown here is derived from an EMBL/GenBank/DDBJ whole genome shotgun (WGS) entry which is preliminary data.</text>
</comment>
<dbReference type="RefSeq" id="XP_051446356.1">
    <property type="nucleotide sequence ID" value="XM_051587628.1"/>
</dbReference>
<evidence type="ECO:0000313" key="2">
    <source>
        <dbReference type="EMBL" id="KAI8581352.1"/>
    </source>
</evidence>
<sequence length="182" mass="20749">MNLVGLATVIFVLIRAPPSKVSVLLLLNYTIHHGQIERSKIKINISVERWCFQHPRLTLSLVCHQKLASLRAEVDSANARAEKMEAKIAELESDHNKKDDERTNLTERAKNLEEKLEEDEAQLKTTTANFQEADLKAERLQKSNHRLEIEIAELDKKIKNVEEKVQASQAEMEELTSGLDNV</sequence>
<dbReference type="Gene3D" id="1.20.5.170">
    <property type="match status" value="1"/>
</dbReference>
<dbReference type="EMBL" id="MU620906">
    <property type="protein sequence ID" value="KAI8581352.1"/>
    <property type="molecule type" value="Genomic_DNA"/>
</dbReference>
<keyword evidence="1" id="KW-0175">Coiled coil</keyword>
<feature type="coiled-coil region" evidence="1">
    <location>
        <begin position="67"/>
        <end position="178"/>
    </location>
</feature>
<dbReference type="SUPFAM" id="SSF57997">
    <property type="entry name" value="Tropomyosin"/>
    <property type="match status" value="1"/>
</dbReference>
<reference evidence="2" key="1">
    <citation type="submission" date="2021-06" db="EMBL/GenBank/DDBJ databases">
        <authorList>
            <consortium name="DOE Joint Genome Institute"/>
            <person name="Mondo S.J."/>
            <person name="Amses K.R."/>
            <person name="Simmons D.R."/>
            <person name="Longcore J.E."/>
            <person name="Seto K."/>
            <person name="Alves G.H."/>
            <person name="Bonds A.E."/>
            <person name="Quandt C.A."/>
            <person name="Davis W.J."/>
            <person name="Chang Y."/>
            <person name="Letcher P.M."/>
            <person name="Powell M.J."/>
            <person name="Kuo A."/>
            <person name="Labutti K."/>
            <person name="Pangilinan J."/>
            <person name="Andreopoulos W."/>
            <person name="Tritt A."/>
            <person name="Riley R."/>
            <person name="Hundley H."/>
            <person name="Johnson J."/>
            <person name="Lipzen A."/>
            <person name="Barry K."/>
            <person name="Berbee M.L."/>
            <person name="Buchler N.E."/>
            <person name="Grigoriev I.V."/>
            <person name="Spatafora J.W."/>
            <person name="Stajich J.E."/>
            <person name="James T.Y."/>
        </authorList>
    </citation>
    <scope>NUCLEOTIDE SEQUENCE</scope>
    <source>
        <strain evidence="2">AG</strain>
    </source>
</reference>
<evidence type="ECO:0000313" key="3">
    <source>
        <dbReference type="Proteomes" id="UP001206595"/>
    </source>
</evidence>